<dbReference type="EMBL" id="JABFUD020000005">
    <property type="protein sequence ID" value="KAI5079931.1"/>
    <property type="molecule type" value="Genomic_DNA"/>
</dbReference>
<name>A0A9D4ZNJ3_ADICA</name>
<dbReference type="AlphaFoldDB" id="A0A9D4ZNJ3"/>
<evidence type="ECO:0000313" key="2">
    <source>
        <dbReference type="Proteomes" id="UP000886520"/>
    </source>
</evidence>
<dbReference type="Proteomes" id="UP000886520">
    <property type="component" value="Chromosome 5"/>
</dbReference>
<accession>A0A9D4ZNJ3</accession>
<organism evidence="1 2">
    <name type="scientific">Adiantum capillus-veneris</name>
    <name type="common">Maidenhair fern</name>
    <dbReference type="NCBI Taxonomy" id="13818"/>
    <lineage>
        <taxon>Eukaryota</taxon>
        <taxon>Viridiplantae</taxon>
        <taxon>Streptophyta</taxon>
        <taxon>Embryophyta</taxon>
        <taxon>Tracheophyta</taxon>
        <taxon>Polypodiopsida</taxon>
        <taxon>Polypodiidae</taxon>
        <taxon>Polypodiales</taxon>
        <taxon>Pteridineae</taxon>
        <taxon>Pteridaceae</taxon>
        <taxon>Vittarioideae</taxon>
        <taxon>Adiantum</taxon>
    </lineage>
</organism>
<comment type="caution">
    <text evidence="1">The sequence shown here is derived from an EMBL/GenBank/DDBJ whole genome shotgun (WGS) entry which is preliminary data.</text>
</comment>
<gene>
    <name evidence="1" type="ORF">GOP47_0005410</name>
</gene>
<reference evidence="1 2" key="1">
    <citation type="submission" date="2021-01" db="EMBL/GenBank/DDBJ databases">
        <title>Adiantum capillus-veneris genome.</title>
        <authorList>
            <person name="Fang Y."/>
            <person name="Liao Q."/>
        </authorList>
    </citation>
    <scope>NUCLEOTIDE SEQUENCE [LARGE SCALE GENOMIC DNA]</scope>
    <source>
        <strain evidence="1">H3</strain>
        <tissue evidence="1">Leaf</tissue>
    </source>
</reference>
<sequence length="140" mass="15497">MLTILVMLVAISPRRNGSISRELGCGINSNFGKIHHSACTFCFEASADKKDDEESTRRQNRVRCYYPEDGGFDYFDNIAVVTQSISISKKEYPSWALGGACISTPDKKRHALISLKEVSNITLAQFGSTTAVLNFTPKKL</sequence>
<evidence type="ECO:0000313" key="1">
    <source>
        <dbReference type="EMBL" id="KAI5079931.1"/>
    </source>
</evidence>
<proteinExistence type="predicted"/>
<protein>
    <submittedName>
        <fullName evidence="1">Uncharacterized protein</fullName>
    </submittedName>
</protein>
<keyword evidence="2" id="KW-1185">Reference proteome</keyword>